<proteinExistence type="predicted"/>
<feature type="compositionally biased region" description="Polar residues" evidence="1">
    <location>
        <begin position="82"/>
        <end position="99"/>
    </location>
</feature>
<organism evidence="2 3">
    <name type="scientific">Byssochlamys spectabilis (strain No. 5 / NBRC 109023)</name>
    <name type="common">Paecilomyces variotii</name>
    <dbReference type="NCBI Taxonomy" id="1356009"/>
    <lineage>
        <taxon>Eukaryota</taxon>
        <taxon>Fungi</taxon>
        <taxon>Dikarya</taxon>
        <taxon>Ascomycota</taxon>
        <taxon>Pezizomycotina</taxon>
        <taxon>Eurotiomycetes</taxon>
        <taxon>Eurotiomycetidae</taxon>
        <taxon>Eurotiales</taxon>
        <taxon>Thermoascaceae</taxon>
        <taxon>Paecilomyces</taxon>
    </lineage>
</organism>
<accession>V5FU29</accession>
<dbReference type="AlphaFoldDB" id="V5FU29"/>
<dbReference type="InParanoid" id="V5FU29"/>
<evidence type="ECO:0000313" key="2">
    <source>
        <dbReference type="EMBL" id="GAD95558.1"/>
    </source>
</evidence>
<feature type="compositionally biased region" description="Polar residues" evidence="1">
    <location>
        <begin position="24"/>
        <end position="38"/>
    </location>
</feature>
<gene>
    <name evidence="2" type="ORF">PVAR5_4202</name>
</gene>
<comment type="caution">
    <text evidence="2">The sequence shown here is derived from an EMBL/GenBank/DDBJ whole genome shotgun (WGS) entry which is preliminary data.</text>
</comment>
<keyword evidence="3" id="KW-1185">Reference proteome</keyword>
<dbReference type="Proteomes" id="UP000018001">
    <property type="component" value="Unassembled WGS sequence"/>
</dbReference>
<name>V5FU29_BYSSN</name>
<protein>
    <submittedName>
        <fullName evidence="2">Uncharacterized protein</fullName>
    </submittedName>
</protein>
<evidence type="ECO:0000313" key="3">
    <source>
        <dbReference type="Proteomes" id="UP000018001"/>
    </source>
</evidence>
<sequence>MATEEVPIEAPATASEANDVPGAQEQNGPTTDIESQPKSPRVTDESKLNGNSGTPEEPEISQSQTAGDNEEPKTGEKRPIDGSNNPATGNENGAENGASSEKKQKTEQPSEAESGPIDPSATDGKPSNDEEKKKQPGRPKKAKEVSKKPTPRSADGIGSRTRSRTKAT</sequence>
<reference evidence="3" key="1">
    <citation type="journal article" date="2014" name="Genome Announc.">
        <title>Draft genome sequence of the formaldehyde-resistant fungus Byssochlamys spectabilis No. 5 (anamorph Paecilomyces variotii No. 5) (NBRC109023).</title>
        <authorList>
            <person name="Oka T."/>
            <person name="Ekino K."/>
            <person name="Fukuda K."/>
            <person name="Nomura Y."/>
        </authorList>
    </citation>
    <scope>NUCLEOTIDE SEQUENCE [LARGE SCALE GENOMIC DNA]</scope>
    <source>
        <strain evidence="3">No. 5 / NBRC 109023</strain>
    </source>
</reference>
<feature type="region of interest" description="Disordered" evidence="1">
    <location>
        <begin position="1"/>
        <end position="168"/>
    </location>
</feature>
<dbReference type="HOGENOM" id="CLU_1586248_0_0_1"/>
<dbReference type="EMBL" id="BAUL01000134">
    <property type="protein sequence ID" value="GAD95558.1"/>
    <property type="molecule type" value="Genomic_DNA"/>
</dbReference>
<dbReference type="OrthoDB" id="4202380at2759"/>
<feature type="compositionally biased region" description="Basic and acidic residues" evidence="1">
    <location>
        <begin position="70"/>
        <end position="80"/>
    </location>
</feature>
<evidence type="ECO:0000256" key="1">
    <source>
        <dbReference type="SAM" id="MobiDB-lite"/>
    </source>
</evidence>
<feature type="compositionally biased region" description="Polar residues" evidence="1">
    <location>
        <begin position="48"/>
        <end position="67"/>
    </location>
</feature>